<dbReference type="eggNOG" id="ENOG502SESP">
    <property type="taxonomic scope" value="Eukaryota"/>
</dbReference>
<sequence length="1053" mass="118650">MAELAGVLDPALFSARSSQRTRSTGAAPEKPLYRPFDTLSNELKILIFSHVQDPWAFSRTCRSFHALAEDDYPRARWFITRHGPAAALLYALRRPALVTPALFDHMMRSGAVLSRYLCQVFVKTYSGQPRRGTLHWDAAIPTSFFDLAFFSHLITLCQQTFGELYTPQSVLEGLGVLGQLATAQDTRLTDGELFTLAMAAVIHREQAPVNAGLAAEVEAELERLWNVIDNLFERYNFVPISAGDASWRPLLDQMVRRPKVARFAINNKFGYTARDCQTAMERLILSFKHARPAAAETIKTARELADVLIFHIKEETGFIITERQVETLFISGFLHRPVLYEALLLVNVEGLLPFSLEDIALSCLPALEIDAANASSLQFLWADFPTLPRRGAGEIIARAFASSVTSAAETRHMISLMPRVPTELLGGVGGHLVTRERSSLERLGTYNGPRLMKTLDEVADSFDQRSFRPTAEAIIMAICSSMTILPDRLLAYAAMRMPEDVMRIVEYSVALLIGYPHKGATLRYLLDAYEHTRELAAWIVSLYELDIDKLEAWHVNEDDRVVRVTQFCGIFALFWSDQRAMSYDTFIDTVDKRPKQLTTRQRVPKERIEELAMFRFCPGAEAHNLEAYAALLQFFAKRLQSAPISLKRLASGYTRPPDYANITGVADARYQNIDLPSTAATMLKTQPIDAPCLRILLQHLIFNHSTPEIMAYLHAGVPLPWEMFEIGARTRRWYSWSSATLESLEPPKPIAPIRMRSATAKMLNTTAAVATRQQPRRRTTLTSSNFSDLLNVSDTNLLAPRYGHLVPDYDAVPVQRVYFTSALVSRLTSAEKVALPVPFAPAETYEQIKLKIAELIQFRDAHRHLHDSPRLGPDGVQLLRDETSERILYYERVLRTAAQSRFRRRWITLVQDLHTAHSAVYRSLRSIATDLSIDSPRAELHRPRFLDELGNLLRSFKDREASLLKTALRTHEIPNHALVGPRGPYKKKPKTRFSFTREELESPESEPDCPGPCSPRHELPYSGDGSLAQPDEGNEAFPDCDRLDATSASSKVT</sequence>
<proteinExistence type="predicted"/>
<accession>G7EA09</accession>
<keyword evidence="3" id="KW-1185">Reference proteome</keyword>
<dbReference type="AlphaFoldDB" id="G7EA09"/>
<dbReference type="HOGENOM" id="CLU_290532_0_0_1"/>
<reference evidence="2 3" key="1">
    <citation type="journal article" date="2011" name="J. Gen. Appl. Microbiol.">
        <title>Draft genome sequencing of the enigmatic basidiomycete Mixia osmundae.</title>
        <authorList>
            <person name="Nishida H."/>
            <person name="Nagatsuka Y."/>
            <person name="Sugiyama J."/>
        </authorList>
    </citation>
    <scope>NUCLEOTIDE SEQUENCE [LARGE SCALE GENOMIC DNA]</scope>
    <source>
        <strain evidence="3">CBS 9802 / IAM 14324 / JCM 22182 / KY 12970</strain>
    </source>
</reference>
<reference evidence="2 3" key="2">
    <citation type="journal article" date="2012" name="Open Biol.">
        <title>Characteristics of nucleosomes and linker DNA regions on the genome of the basidiomycete Mixia osmundae revealed by mono- and dinucleosome mapping.</title>
        <authorList>
            <person name="Nishida H."/>
            <person name="Kondo S."/>
            <person name="Matsumoto T."/>
            <person name="Suzuki Y."/>
            <person name="Yoshikawa H."/>
            <person name="Taylor T.D."/>
            <person name="Sugiyama J."/>
        </authorList>
    </citation>
    <scope>NUCLEOTIDE SEQUENCE [LARGE SCALE GENOMIC DNA]</scope>
    <source>
        <strain evidence="3">CBS 9802 / IAM 14324 / JCM 22182 / KY 12970</strain>
    </source>
</reference>
<dbReference type="Proteomes" id="UP000009131">
    <property type="component" value="Unassembled WGS sequence"/>
</dbReference>
<feature type="region of interest" description="Disordered" evidence="1">
    <location>
        <begin position="995"/>
        <end position="1053"/>
    </location>
</feature>
<evidence type="ECO:0000313" key="3">
    <source>
        <dbReference type="Proteomes" id="UP000009131"/>
    </source>
</evidence>
<organism evidence="2 3">
    <name type="scientific">Mixia osmundae (strain CBS 9802 / IAM 14324 / JCM 22182 / KY 12970)</name>
    <dbReference type="NCBI Taxonomy" id="764103"/>
    <lineage>
        <taxon>Eukaryota</taxon>
        <taxon>Fungi</taxon>
        <taxon>Dikarya</taxon>
        <taxon>Basidiomycota</taxon>
        <taxon>Pucciniomycotina</taxon>
        <taxon>Mixiomycetes</taxon>
        <taxon>Mixiales</taxon>
        <taxon>Mixiaceae</taxon>
        <taxon>Mixia</taxon>
    </lineage>
</organism>
<gene>
    <name evidence="2" type="primary">Mo06372</name>
    <name evidence="2" type="ORF">E5Q_06372</name>
</gene>
<name>G7EA09_MIXOS</name>
<evidence type="ECO:0000313" key="2">
    <source>
        <dbReference type="EMBL" id="GAA99669.1"/>
    </source>
</evidence>
<evidence type="ECO:0008006" key="4">
    <source>
        <dbReference type="Google" id="ProtNLM"/>
    </source>
</evidence>
<protein>
    <recommendedName>
        <fullName evidence="4">F-box domain-containing protein</fullName>
    </recommendedName>
</protein>
<dbReference type="RefSeq" id="XP_014568925.1">
    <property type="nucleotide sequence ID" value="XM_014713439.1"/>
</dbReference>
<evidence type="ECO:0000256" key="1">
    <source>
        <dbReference type="SAM" id="MobiDB-lite"/>
    </source>
</evidence>
<dbReference type="STRING" id="764103.G7EA09"/>
<dbReference type="EMBL" id="BABT02000221">
    <property type="protein sequence ID" value="GAA99669.1"/>
    <property type="molecule type" value="Genomic_DNA"/>
</dbReference>
<comment type="caution">
    <text evidence="2">The sequence shown here is derived from an EMBL/GenBank/DDBJ whole genome shotgun (WGS) entry which is preliminary data.</text>
</comment>
<dbReference type="InParanoid" id="G7EA09"/>